<evidence type="ECO:0000313" key="3">
    <source>
        <dbReference type="Proteomes" id="UP000240739"/>
    </source>
</evidence>
<accession>A0A2T4UN62</accession>
<gene>
    <name evidence="2" type="ORF">C7Y72_02355</name>
</gene>
<comment type="caution">
    <text evidence="2">The sequence shown here is derived from an EMBL/GenBank/DDBJ whole genome shotgun (WGS) entry which is preliminary data.</text>
</comment>
<dbReference type="EMBL" id="PYYB01000001">
    <property type="protein sequence ID" value="PTL60675.1"/>
    <property type="molecule type" value="Genomic_DNA"/>
</dbReference>
<evidence type="ECO:0000256" key="1">
    <source>
        <dbReference type="SAM" id="MobiDB-lite"/>
    </source>
</evidence>
<dbReference type="Pfam" id="PF01391">
    <property type="entry name" value="Collagen"/>
    <property type="match status" value="1"/>
</dbReference>
<reference evidence="2 3" key="1">
    <citation type="submission" date="2018-03" db="EMBL/GenBank/DDBJ databases">
        <title>Aquarubrobacter algicola gen. nov., sp. nov., a novel actinobacterium isolated from shallow eutrophic lake during the end of cyanobacterial harmful algal blooms.</title>
        <authorList>
            <person name="Chun S.J."/>
        </authorList>
    </citation>
    <scope>NUCLEOTIDE SEQUENCE [LARGE SCALE GENOMIC DNA]</scope>
    <source>
        <strain evidence="2 3">Seoho-28</strain>
    </source>
</reference>
<feature type="region of interest" description="Disordered" evidence="1">
    <location>
        <begin position="65"/>
        <end position="157"/>
    </location>
</feature>
<dbReference type="GO" id="GO:0005509">
    <property type="term" value="F:calcium ion binding"/>
    <property type="evidence" value="ECO:0007669"/>
    <property type="project" value="InterPro"/>
</dbReference>
<dbReference type="PANTHER" id="PTHR37456">
    <property type="entry name" value="SI:CH211-266K2.1"/>
    <property type="match status" value="1"/>
</dbReference>
<dbReference type="InterPro" id="IPR011049">
    <property type="entry name" value="Serralysin-like_metalloprot_C"/>
</dbReference>
<sequence length="220" mass="21244">MDTVDGEAGADVLDGGEGEDTVKGGAGPDDLRVRDLTDDTLDCGTGSDSVIADLLPLDETPGNCEVVTRNDGTGPVGPTGPAGPTGATGATGAPGAPGATGPAGANGTNGTNGAAGPQGPAGTNGTNGTPGPAGPAGATGAKGDKGEKGDPGFTSSITVRSTRAGRTISVRVVRRGRVAKNVTVSLRVGKTTLRKKTNAKGVASFKVAKRGTVTVTRISA</sequence>
<organism evidence="2 3">
    <name type="scientific">Paraconexibacter algicola</name>
    <dbReference type="NCBI Taxonomy" id="2133960"/>
    <lineage>
        <taxon>Bacteria</taxon>
        <taxon>Bacillati</taxon>
        <taxon>Actinomycetota</taxon>
        <taxon>Thermoleophilia</taxon>
        <taxon>Solirubrobacterales</taxon>
        <taxon>Paraconexibacteraceae</taxon>
        <taxon>Paraconexibacter</taxon>
    </lineage>
</organism>
<dbReference type="AlphaFoldDB" id="A0A2T4UN62"/>
<name>A0A2T4UN62_9ACTN</name>
<keyword evidence="3" id="KW-1185">Reference proteome</keyword>
<dbReference type="Gene3D" id="1.20.5.320">
    <property type="entry name" value="6-Phosphogluconate Dehydrogenase, domain 3"/>
    <property type="match status" value="1"/>
</dbReference>
<dbReference type="InterPro" id="IPR050938">
    <property type="entry name" value="Collagen_Structural_Proteins"/>
</dbReference>
<feature type="region of interest" description="Disordered" evidence="1">
    <location>
        <begin position="1"/>
        <end position="33"/>
    </location>
</feature>
<dbReference type="PANTHER" id="PTHR37456:SF5">
    <property type="entry name" value="COLLAGEN TYPE XIII ALPHA 1 CHAIN"/>
    <property type="match status" value="1"/>
</dbReference>
<protein>
    <recommendedName>
        <fullName evidence="4">Collagen-like protein</fullName>
    </recommendedName>
</protein>
<evidence type="ECO:0008006" key="4">
    <source>
        <dbReference type="Google" id="ProtNLM"/>
    </source>
</evidence>
<dbReference type="Proteomes" id="UP000240739">
    <property type="component" value="Unassembled WGS sequence"/>
</dbReference>
<dbReference type="PRINTS" id="PR00313">
    <property type="entry name" value="CABNDNGRPT"/>
</dbReference>
<dbReference type="Pfam" id="PF00353">
    <property type="entry name" value="HemolysinCabind"/>
    <property type="match status" value="1"/>
</dbReference>
<dbReference type="SUPFAM" id="SSF51120">
    <property type="entry name" value="beta-Roll"/>
    <property type="match status" value="1"/>
</dbReference>
<proteinExistence type="predicted"/>
<dbReference type="InterPro" id="IPR008160">
    <property type="entry name" value="Collagen"/>
</dbReference>
<evidence type="ECO:0000313" key="2">
    <source>
        <dbReference type="EMBL" id="PTL60675.1"/>
    </source>
</evidence>
<feature type="compositionally biased region" description="Low complexity" evidence="1">
    <location>
        <begin position="82"/>
        <end position="141"/>
    </location>
</feature>
<dbReference type="InterPro" id="IPR001343">
    <property type="entry name" value="Hemolysn_Ca-bd"/>
</dbReference>